<feature type="region of interest" description="Disordered" evidence="1">
    <location>
        <begin position="1"/>
        <end position="36"/>
    </location>
</feature>
<feature type="region of interest" description="Disordered" evidence="1">
    <location>
        <begin position="57"/>
        <end position="121"/>
    </location>
</feature>
<accession>A0AA38VLF6</accession>
<evidence type="ECO:0000313" key="3">
    <source>
        <dbReference type="Proteomes" id="UP001174694"/>
    </source>
</evidence>
<keyword evidence="3" id="KW-1185">Reference proteome</keyword>
<organism evidence="2 3">
    <name type="scientific">Pleurostoma richardsiae</name>
    <dbReference type="NCBI Taxonomy" id="41990"/>
    <lineage>
        <taxon>Eukaryota</taxon>
        <taxon>Fungi</taxon>
        <taxon>Dikarya</taxon>
        <taxon>Ascomycota</taxon>
        <taxon>Pezizomycotina</taxon>
        <taxon>Sordariomycetes</taxon>
        <taxon>Sordariomycetidae</taxon>
        <taxon>Calosphaeriales</taxon>
        <taxon>Pleurostomataceae</taxon>
        <taxon>Pleurostoma</taxon>
    </lineage>
</organism>
<comment type="caution">
    <text evidence="2">The sequence shown here is derived from an EMBL/GenBank/DDBJ whole genome shotgun (WGS) entry which is preliminary data.</text>
</comment>
<feature type="compositionally biased region" description="Basic and acidic residues" evidence="1">
    <location>
        <begin position="147"/>
        <end position="160"/>
    </location>
</feature>
<reference evidence="2" key="1">
    <citation type="submission" date="2022-07" db="EMBL/GenBank/DDBJ databases">
        <title>Fungi with potential for degradation of polypropylene.</title>
        <authorList>
            <person name="Gostincar C."/>
        </authorList>
    </citation>
    <scope>NUCLEOTIDE SEQUENCE</scope>
    <source>
        <strain evidence="2">EXF-13308</strain>
    </source>
</reference>
<name>A0AA38VLF6_9PEZI</name>
<proteinExistence type="predicted"/>
<evidence type="ECO:0000313" key="2">
    <source>
        <dbReference type="EMBL" id="KAJ9138813.1"/>
    </source>
</evidence>
<dbReference type="Proteomes" id="UP001174694">
    <property type="component" value="Unassembled WGS sequence"/>
</dbReference>
<protein>
    <submittedName>
        <fullName evidence="2">Uncharacterized protein</fullName>
    </submittedName>
</protein>
<dbReference type="AlphaFoldDB" id="A0AA38VLF6"/>
<evidence type="ECO:0000256" key="1">
    <source>
        <dbReference type="SAM" id="MobiDB-lite"/>
    </source>
</evidence>
<gene>
    <name evidence="2" type="ORF">NKR23_g8176</name>
</gene>
<sequence>MNDYSTPRFPGGTGKTIAVANPKHAPKTTKLSGGIMGGSTINPAATNAPRIVDSLDDVLGSSVGDSTQHGAEPPVTIGGSRRKAQAGHGATADAGLGRRSGGDAGVGSSNRTGGESVEVPGLKRTALFSPYHHTPDDDVAAMKKTYRELSDEGPRPRSLEAIKGTEPPRCVRKASARRQAQVSDKTPPRRSAKRHVQTTAQISLQEELFFVDLVRYVRSFLQRIIEAQSRTSLPSLHQTMEYR</sequence>
<feature type="region of interest" description="Disordered" evidence="1">
    <location>
        <begin position="147"/>
        <end position="195"/>
    </location>
</feature>
<dbReference type="EMBL" id="JANBVO010000028">
    <property type="protein sequence ID" value="KAJ9138813.1"/>
    <property type="molecule type" value="Genomic_DNA"/>
</dbReference>